<keyword evidence="1" id="KW-0966">Cell projection</keyword>
<evidence type="ECO:0000313" key="1">
    <source>
        <dbReference type="EMBL" id="WIT10854.1"/>
    </source>
</evidence>
<keyword evidence="1" id="KW-0282">Flagellum</keyword>
<protein>
    <submittedName>
        <fullName evidence="1">Flagellar basal body rod protein</fullName>
    </submittedName>
</protein>
<proteinExistence type="predicted"/>
<accession>A0AA95NB99</accession>
<dbReference type="Proteomes" id="UP001177769">
    <property type="component" value="Chromosome"/>
</dbReference>
<organism evidence="1 2">
    <name type="scientific">Paucibacter sediminis</name>
    <dbReference type="NCBI Taxonomy" id="3019553"/>
    <lineage>
        <taxon>Bacteria</taxon>
        <taxon>Pseudomonadati</taxon>
        <taxon>Pseudomonadota</taxon>
        <taxon>Betaproteobacteria</taxon>
        <taxon>Burkholderiales</taxon>
        <taxon>Sphaerotilaceae</taxon>
        <taxon>Roseateles</taxon>
    </lineage>
</organism>
<dbReference type="RefSeq" id="WP_285231932.1">
    <property type="nucleotide sequence ID" value="NZ_CP116346.1"/>
</dbReference>
<name>A0AA95NB99_9BURK</name>
<reference evidence="1" key="1">
    <citation type="submission" date="2023-01" db="EMBL/GenBank/DDBJ databases">
        <title>Whole genome sequence of Paucibacter sp. S2-9 isolated from pond sediment.</title>
        <authorList>
            <person name="Jung J.Y."/>
        </authorList>
    </citation>
    <scope>NUCLEOTIDE SEQUENCE</scope>
    <source>
        <strain evidence="1">S2-9</strain>
    </source>
</reference>
<keyword evidence="1" id="KW-0969">Cilium</keyword>
<dbReference type="AlphaFoldDB" id="A0AA95NB99"/>
<dbReference type="EMBL" id="CP116346">
    <property type="protein sequence ID" value="WIT10854.1"/>
    <property type="molecule type" value="Genomic_DNA"/>
</dbReference>
<evidence type="ECO:0000313" key="2">
    <source>
        <dbReference type="Proteomes" id="UP001177769"/>
    </source>
</evidence>
<keyword evidence="2" id="KW-1185">Reference proteome</keyword>
<gene>
    <name evidence="1" type="ORF">PFX98_18325</name>
</gene>
<sequence>MSISLSTALSGMSAAQERLRAAASNIASSGTGDLRRLQVEAQTVEGGGVKAQLRQVPASGQVPEQDLINQHGATYAFVANLRVLQTQVRAEGSLLDIQA</sequence>
<dbReference type="KEGG" id="pais:PFX98_18325"/>